<dbReference type="InterPro" id="IPR002986">
    <property type="entry name" value="DAP_deCOOHase_LysA"/>
</dbReference>
<keyword evidence="3 11" id="KW-0210">Decarboxylase</keyword>
<gene>
    <name evidence="11 15" type="primary">lysA</name>
    <name evidence="15" type="ORF">ENT52_03050</name>
</gene>
<comment type="caution">
    <text evidence="15">The sequence shown here is derived from an EMBL/GenBank/DDBJ whole genome shotgun (WGS) entry which is preliminary data.</text>
</comment>
<feature type="binding site" evidence="11">
    <location>
        <position position="316"/>
    </location>
    <ligand>
        <name>substrate</name>
    </ligand>
</feature>
<dbReference type="Gene3D" id="2.40.37.10">
    <property type="entry name" value="Lyase, Ornithine Decarboxylase, Chain A, domain 1"/>
    <property type="match status" value="1"/>
</dbReference>
<evidence type="ECO:0000256" key="7">
    <source>
        <dbReference type="ARBA" id="ARBA00050464"/>
    </source>
</evidence>
<comment type="pathway">
    <text evidence="8 11 13">Amino-acid biosynthesis; L-lysine biosynthesis via DAP pathway; L-lysine from DL-2,6-diaminopimelate: step 1/1.</text>
</comment>
<evidence type="ECO:0000256" key="9">
    <source>
        <dbReference type="ARBA" id="ARBA00060983"/>
    </source>
</evidence>
<dbReference type="InterPro" id="IPR022644">
    <property type="entry name" value="De-COase2_N"/>
</dbReference>
<sequence>MLSRKNNVLFIEDVSAVYLAERFGTPLYVTSKRKLEENLKAYKKAFPGCKLLYAVKANNNLAIMKIIANHGFGADVFSAGELYMALLSGFKAEDVLFNGNSKSDEEIEMGIDAGVKFSVDSLDELATINRIAKEKGKSVEIAFRVNPDIDPKTHPKIATGLRESKFGIQIEEAKKAYEIASRMDSVDVKGIHFHIGSQILETSPFVEALKKIGKLAVEIEKLGIALEFIDMGGGLGIDYEGKGAPTPFDLANAVLPVFEEIKKNLSSKVTLWLEPGRSIVGNTTVLLTRVNAVKKGFKNFVAVDAGFNTLIRPAMYGSYHRVVVANKEGEEEVYTIVGPICESGDILARDRKLPKVEKGDIIVILDAGAYGFSMSSQYNGRPRCAEVLVDGEKAAIVRERETFGDLIAKQRIPEWLWTS</sequence>
<keyword evidence="4 11" id="KW-0663">Pyridoxal phosphate</keyword>
<dbReference type="FunFam" id="3.20.20.10:FF:000003">
    <property type="entry name" value="Diaminopimelate decarboxylase"/>
    <property type="match status" value="1"/>
</dbReference>
<dbReference type="EMBL" id="DSYZ01000069">
    <property type="protein sequence ID" value="HGT82684.1"/>
    <property type="molecule type" value="Genomic_DNA"/>
</dbReference>
<feature type="active site" description="Proton donor" evidence="12">
    <location>
        <position position="341"/>
    </location>
</feature>
<dbReference type="PRINTS" id="PR01181">
    <property type="entry name" value="DAPDCRBXLASE"/>
</dbReference>
<dbReference type="CDD" id="cd06828">
    <property type="entry name" value="PLPDE_III_DapDC"/>
    <property type="match status" value="1"/>
</dbReference>
<evidence type="ECO:0000256" key="4">
    <source>
        <dbReference type="ARBA" id="ARBA00022898"/>
    </source>
</evidence>
<dbReference type="PROSITE" id="PS00879">
    <property type="entry name" value="ODR_DC_2_2"/>
    <property type="match status" value="1"/>
</dbReference>
<name>A0A7J3M346_ARCFL</name>
<dbReference type="InterPro" id="IPR009006">
    <property type="entry name" value="Ala_racemase/Decarboxylase_C"/>
</dbReference>
<dbReference type="UniPathway" id="UPA00034">
    <property type="reaction ID" value="UER00027"/>
</dbReference>
<feature type="binding site" evidence="11">
    <location>
        <position position="277"/>
    </location>
    <ligand>
        <name>substrate</name>
    </ligand>
</feature>
<feature type="modified residue" description="N6-(pyridoxal phosphate)lysine" evidence="11 12">
    <location>
        <position position="56"/>
    </location>
</feature>
<dbReference type="Gene3D" id="3.20.20.10">
    <property type="entry name" value="Alanine racemase"/>
    <property type="match status" value="1"/>
</dbReference>
<feature type="binding site" evidence="11">
    <location>
        <position position="312"/>
    </location>
    <ligand>
        <name>substrate</name>
    </ligand>
</feature>
<comment type="similarity">
    <text evidence="9 11">Belongs to the Orn/Lys/Arg decarboxylase class-II family. LysA subfamily.</text>
</comment>
<dbReference type="SUPFAM" id="SSF51419">
    <property type="entry name" value="PLP-binding barrel"/>
    <property type="match status" value="1"/>
</dbReference>
<dbReference type="InterPro" id="IPR000183">
    <property type="entry name" value="Orn/DAP/Arg_de-COase"/>
</dbReference>
<organism evidence="15">
    <name type="scientific">Archaeoglobus fulgidus</name>
    <dbReference type="NCBI Taxonomy" id="2234"/>
    <lineage>
        <taxon>Archaea</taxon>
        <taxon>Methanobacteriati</taxon>
        <taxon>Methanobacteriota</taxon>
        <taxon>Archaeoglobi</taxon>
        <taxon>Archaeoglobales</taxon>
        <taxon>Archaeoglobaceae</taxon>
        <taxon>Archaeoglobus</taxon>
    </lineage>
</organism>
<feature type="domain" description="Orn/DAP/Arg decarboxylase 2 N-terminal" evidence="14">
    <location>
        <begin position="33"/>
        <end position="280"/>
    </location>
</feature>
<comment type="catalytic activity">
    <reaction evidence="7 11 13">
        <text>meso-2,6-diaminopimelate + H(+) = L-lysine + CO2</text>
        <dbReference type="Rhea" id="RHEA:15101"/>
        <dbReference type="ChEBI" id="CHEBI:15378"/>
        <dbReference type="ChEBI" id="CHEBI:16526"/>
        <dbReference type="ChEBI" id="CHEBI:32551"/>
        <dbReference type="ChEBI" id="CHEBI:57791"/>
        <dbReference type="EC" id="4.1.1.20"/>
    </reaction>
</comment>
<keyword evidence="5 11" id="KW-0457">Lysine biosynthesis</keyword>
<comment type="subunit">
    <text evidence="11">Homodimer.</text>
</comment>
<feature type="binding site" evidence="11">
    <location>
        <position position="370"/>
    </location>
    <ligand>
        <name>substrate</name>
    </ligand>
</feature>
<feature type="binding site" evidence="11">
    <location>
        <position position="342"/>
    </location>
    <ligand>
        <name>substrate</name>
    </ligand>
</feature>
<comment type="cofactor">
    <cofactor evidence="1 11 12 13">
        <name>pyridoxal 5'-phosphate</name>
        <dbReference type="ChEBI" id="CHEBI:597326"/>
    </cofactor>
</comment>
<dbReference type="HAMAP" id="MF_02120">
    <property type="entry name" value="LysA"/>
    <property type="match status" value="1"/>
</dbReference>
<reference evidence="15" key="1">
    <citation type="journal article" date="2020" name="mSystems">
        <title>Genome- and Community-Level Interaction Insights into Carbon Utilization and Element Cycling Functions of Hydrothermarchaeota in Hydrothermal Sediment.</title>
        <authorList>
            <person name="Zhou Z."/>
            <person name="Liu Y."/>
            <person name="Xu W."/>
            <person name="Pan J."/>
            <person name="Luo Z.H."/>
            <person name="Li M."/>
        </authorList>
    </citation>
    <scope>NUCLEOTIDE SEQUENCE [LARGE SCALE GENOMIC DNA]</scope>
    <source>
        <strain evidence="15">SpSt-587</strain>
    </source>
</reference>
<proteinExistence type="inferred from homology"/>
<keyword evidence="2 11" id="KW-0028">Amino-acid biosynthesis</keyword>
<evidence type="ECO:0000256" key="1">
    <source>
        <dbReference type="ARBA" id="ARBA00001933"/>
    </source>
</evidence>
<dbReference type="PRINTS" id="PR01179">
    <property type="entry name" value="ODADCRBXLASE"/>
</dbReference>
<evidence type="ECO:0000256" key="10">
    <source>
        <dbReference type="ARBA" id="ARBA00066427"/>
    </source>
</evidence>
<dbReference type="InterPro" id="IPR022653">
    <property type="entry name" value="De-COase2_pyr-phos_BS"/>
</dbReference>
<dbReference type="GO" id="GO:0009089">
    <property type="term" value="P:lysine biosynthetic process via diaminopimelate"/>
    <property type="evidence" value="ECO:0007669"/>
    <property type="project" value="UniProtKB-UniRule"/>
</dbReference>
<dbReference type="GO" id="GO:0030170">
    <property type="term" value="F:pyridoxal phosphate binding"/>
    <property type="evidence" value="ECO:0007669"/>
    <property type="project" value="UniProtKB-UniRule"/>
</dbReference>
<dbReference type="InterPro" id="IPR029066">
    <property type="entry name" value="PLP-binding_barrel"/>
</dbReference>
<accession>A0A7J3M346</accession>
<evidence type="ECO:0000256" key="3">
    <source>
        <dbReference type="ARBA" id="ARBA00022793"/>
    </source>
</evidence>
<dbReference type="AlphaFoldDB" id="A0A7J3M346"/>
<evidence type="ECO:0000256" key="13">
    <source>
        <dbReference type="RuleBase" id="RU003738"/>
    </source>
</evidence>
<dbReference type="SUPFAM" id="SSF50621">
    <property type="entry name" value="Alanine racemase C-terminal domain-like"/>
    <property type="match status" value="1"/>
</dbReference>
<dbReference type="EC" id="4.1.1.20" evidence="10 11"/>
<dbReference type="PANTHER" id="PTHR43727:SF2">
    <property type="entry name" value="GROUP IV DECARBOXYLASE"/>
    <property type="match status" value="1"/>
</dbReference>
<dbReference type="InterPro" id="IPR022657">
    <property type="entry name" value="De-COase2_CS"/>
</dbReference>
<feature type="binding site" evidence="11">
    <location>
        <position position="234"/>
    </location>
    <ligand>
        <name>pyridoxal 5'-phosphate</name>
        <dbReference type="ChEBI" id="CHEBI:597326"/>
    </ligand>
</feature>
<keyword evidence="6 11" id="KW-0456">Lyase</keyword>
<evidence type="ECO:0000259" key="14">
    <source>
        <dbReference type="Pfam" id="PF02784"/>
    </source>
</evidence>
<evidence type="ECO:0000256" key="6">
    <source>
        <dbReference type="ARBA" id="ARBA00023239"/>
    </source>
</evidence>
<feature type="binding site" evidence="11">
    <location>
        <begin position="274"/>
        <end position="277"/>
    </location>
    <ligand>
        <name>pyridoxal 5'-phosphate</name>
        <dbReference type="ChEBI" id="CHEBI:597326"/>
    </ligand>
</feature>
<evidence type="ECO:0000256" key="2">
    <source>
        <dbReference type="ARBA" id="ARBA00022605"/>
    </source>
</evidence>
<dbReference type="NCBIfam" id="TIGR01048">
    <property type="entry name" value="lysA"/>
    <property type="match status" value="1"/>
</dbReference>
<evidence type="ECO:0000256" key="8">
    <source>
        <dbReference type="ARBA" id="ARBA00060643"/>
    </source>
</evidence>
<evidence type="ECO:0000256" key="5">
    <source>
        <dbReference type="ARBA" id="ARBA00023154"/>
    </source>
</evidence>
<comment type="function">
    <text evidence="11">Specifically catalyzes the decarboxylation of meso-diaminopimelate (meso-DAP) to L-lysine.</text>
</comment>
<dbReference type="PANTHER" id="PTHR43727">
    <property type="entry name" value="DIAMINOPIMELATE DECARBOXYLASE"/>
    <property type="match status" value="1"/>
</dbReference>
<protein>
    <recommendedName>
        <fullName evidence="10 11">Diaminopimelate decarboxylase</fullName>
        <shortName evidence="11">DAP decarboxylase</shortName>
        <shortName evidence="11">DAPDC</shortName>
        <ecNumber evidence="10 11">4.1.1.20</ecNumber>
    </recommendedName>
</protein>
<dbReference type="Pfam" id="PF02784">
    <property type="entry name" value="Orn_Arg_deC_N"/>
    <property type="match status" value="1"/>
</dbReference>
<evidence type="ECO:0000256" key="12">
    <source>
        <dbReference type="PIRSR" id="PIRSR600183-50"/>
    </source>
</evidence>
<dbReference type="GO" id="GO:0008836">
    <property type="term" value="F:diaminopimelate decarboxylase activity"/>
    <property type="evidence" value="ECO:0007669"/>
    <property type="project" value="UniProtKB-UniRule"/>
</dbReference>
<evidence type="ECO:0000256" key="11">
    <source>
        <dbReference type="HAMAP-Rule" id="MF_02120"/>
    </source>
</evidence>
<dbReference type="FunFam" id="2.40.37.10:FF:000003">
    <property type="entry name" value="Diaminopimelate decarboxylase"/>
    <property type="match status" value="1"/>
</dbReference>
<evidence type="ECO:0000313" key="15">
    <source>
        <dbReference type="EMBL" id="HGT82684.1"/>
    </source>
</evidence>
<feature type="binding site" evidence="11">
    <location>
        <position position="370"/>
    </location>
    <ligand>
        <name>pyridoxal 5'-phosphate</name>
        <dbReference type="ChEBI" id="CHEBI:597326"/>
    </ligand>
</feature>
<dbReference type="PROSITE" id="PS00878">
    <property type="entry name" value="ODR_DC_2_1"/>
    <property type="match status" value="1"/>
</dbReference>